<name>A0A7J5D7B3_9ACTN</name>
<comment type="caution">
    <text evidence="3">The sequence shown here is derived from an EMBL/GenBank/DDBJ whole genome shotgun (WGS) entry which is preliminary data.</text>
</comment>
<dbReference type="AlphaFoldDB" id="A0A7J5D7B3"/>
<feature type="domain" description="Transposase IS204/IS1001/IS1096/IS1165 zinc-finger" evidence="2">
    <location>
        <begin position="216"/>
        <end position="260"/>
    </location>
</feature>
<evidence type="ECO:0000313" key="4">
    <source>
        <dbReference type="Proteomes" id="UP000442990"/>
    </source>
</evidence>
<feature type="region of interest" description="Disordered" evidence="1">
    <location>
        <begin position="86"/>
        <end position="155"/>
    </location>
</feature>
<gene>
    <name evidence="3" type="ORF">F8144_32500</name>
</gene>
<dbReference type="InterPro" id="IPR047951">
    <property type="entry name" value="Transpos_ISL3"/>
</dbReference>
<dbReference type="PANTHER" id="PTHR33498:SF1">
    <property type="entry name" value="TRANSPOSASE FOR INSERTION SEQUENCE ELEMENT IS1557"/>
    <property type="match status" value="1"/>
</dbReference>
<dbReference type="PANTHER" id="PTHR33498">
    <property type="entry name" value="TRANSPOSASE FOR INSERTION SEQUENCE ELEMENT IS1557"/>
    <property type="match status" value="1"/>
</dbReference>
<dbReference type="Pfam" id="PF14690">
    <property type="entry name" value="Zn_ribbon_ISL3"/>
    <property type="match status" value="1"/>
</dbReference>
<proteinExistence type="predicted"/>
<evidence type="ECO:0000259" key="2">
    <source>
        <dbReference type="Pfam" id="PF14690"/>
    </source>
</evidence>
<evidence type="ECO:0000256" key="1">
    <source>
        <dbReference type="SAM" id="MobiDB-lite"/>
    </source>
</evidence>
<dbReference type="InterPro" id="IPR029261">
    <property type="entry name" value="Transposase_Znf"/>
</dbReference>
<reference evidence="3 4" key="1">
    <citation type="submission" date="2019-09" db="EMBL/GenBank/DDBJ databases">
        <title>Isolation and identification of active actinomycetes.</title>
        <authorList>
            <person name="Yu Z."/>
            <person name="Han C."/>
            <person name="Yu B."/>
        </authorList>
    </citation>
    <scope>NUCLEOTIDE SEQUENCE [LARGE SCALE GENOMIC DNA]</scope>
    <source>
        <strain evidence="3 4">NEAU-H2</strain>
    </source>
</reference>
<dbReference type="EMBL" id="WBKG01000034">
    <property type="protein sequence ID" value="KAB1981408.1"/>
    <property type="molecule type" value="Genomic_DNA"/>
</dbReference>
<protein>
    <submittedName>
        <fullName evidence="3">Transposase</fullName>
    </submittedName>
</protein>
<evidence type="ECO:0000313" key="3">
    <source>
        <dbReference type="EMBL" id="KAB1981408.1"/>
    </source>
</evidence>
<organism evidence="3 4">
    <name type="scientific">Streptomyces triticiradicis</name>
    <dbReference type="NCBI Taxonomy" id="2651189"/>
    <lineage>
        <taxon>Bacteria</taxon>
        <taxon>Bacillati</taxon>
        <taxon>Actinomycetota</taxon>
        <taxon>Actinomycetes</taxon>
        <taxon>Kitasatosporales</taxon>
        <taxon>Streptomycetaceae</taxon>
        <taxon>Streptomyces</taxon>
    </lineage>
</organism>
<keyword evidence="4" id="KW-1185">Reference proteome</keyword>
<dbReference type="Proteomes" id="UP000442990">
    <property type="component" value="Unassembled WGS sequence"/>
</dbReference>
<sequence>MAGAPELRGGRLLGAVLAVAVLRRERDPLGHLHGDGDLPQRPLAVIGEPAPHAERRPSVDELATVLFQTVERQPVLVLRTLRREDATAARGQQPRIPLPGPVRHRHAQEQPSAQHRSRHRTYPTEPDPSDHVFPSERGPGRAGQAPRTRRRARVHGLTCEDKSGGSRVVPGTEGLAGSVPRAPGQVGRGAFLVIVRVERVSDFSDVLVVEAVSTTRPGRCPDCRKQARRTHSSYQRDLDERPLGSYWVIVRLRVRRYFCDRKSCSRKTFVEQVPGLSERHRRSSTGLTGWLRSIAIELGGRPAARLCHRLRLVAGRTRLLRLLTAPTVPDRAPRVLGVDEFAFRKGCTYGTVLVDVEAGRVVDVLPDRTKAWRSPGAPPARSIPAAYSP</sequence>
<accession>A0A7J5D7B3</accession>